<comment type="caution">
    <text evidence="1">The sequence shown here is derived from an EMBL/GenBank/DDBJ whole genome shotgun (WGS) entry which is preliminary data.</text>
</comment>
<evidence type="ECO:0000313" key="2">
    <source>
        <dbReference type="Proteomes" id="UP001196413"/>
    </source>
</evidence>
<protein>
    <submittedName>
        <fullName evidence="1">Uncharacterized protein</fullName>
    </submittedName>
</protein>
<sequence length="92" mass="10554">MPDDASVFVKLSKATKEIEGSVLWGKELKRNYNEDTLAASSFIQAIESLPRDKSQLKSDLSGIFYRSHSFYPYFVTLWEHYHMAQFTVAATN</sequence>
<organism evidence="1 2">
    <name type="scientific">Parelaphostrongylus tenuis</name>
    <name type="common">Meningeal worm</name>
    <dbReference type="NCBI Taxonomy" id="148309"/>
    <lineage>
        <taxon>Eukaryota</taxon>
        <taxon>Metazoa</taxon>
        <taxon>Ecdysozoa</taxon>
        <taxon>Nematoda</taxon>
        <taxon>Chromadorea</taxon>
        <taxon>Rhabditida</taxon>
        <taxon>Rhabditina</taxon>
        <taxon>Rhabditomorpha</taxon>
        <taxon>Strongyloidea</taxon>
        <taxon>Metastrongylidae</taxon>
        <taxon>Parelaphostrongylus</taxon>
    </lineage>
</organism>
<gene>
    <name evidence="1" type="ORF">KIN20_022268</name>
</gene>
<keyword evidence="2" id="KW-1185">Reference proteome</keyword>
<dbReference type="EMBL" id="JAHQIW010004508">
    <property type="protein sequence ID" value="KAJ1362644.1"/>
    <property type="molecule type" value="Genomic_DNA"/>
</dbReference>
<proteinExistence type="predicted"/>
<dbReference type="AlphaFoldDB" id="A0AAD5N8T7"/>
<dbReference type="Proteomes" id="UP001196413">
    <property type="component" value="Unassembled WGS sequence"/>
</dbReference>
<accession>A0AAD5N8T7</accession>
<name>A0AAD5N8T7_PARTN</name>
<reference evidence="1" key="1">
    <citation type="submission" date="2021-06" db="EMBL/GenBank/DDBJ databases">
        <title>Parelaphostrongylus tenuis whole genome reference sequence.</title>
        <authorList>
            <person name="Garwood T.J."/>
            <person name="Larsen P.A."/>
            <person name="Fountain-Jones N.M."/>
            <person name="Garbe J.R."/>
            <person name="Macchietto M.G."/>
            <person name="Kania S.A."/>
            <person name="Gerhold R.W."/>
            <person name="Richards J.E."/>
            <person name="Wolf T.M."/>
        </authorList>
    </citation>
    <scope>NUCLEOTIDE SEQUENCE</scope>
    <source>
        <strain evidence="1">MNPRO001-30</strain>
        <tissue evidence="1">Meninges</tissue>
    </source>
</reference>
<evidence type="ECO:0000313" key="1">
    <source>
        <dbReference type="EMBL" id="KAJ1362644.1"/>
    </source>
</evidence>